<dbReference type="GO" id="GO:0016020">
    <property type="term" value="C:membrane"/>
    <property type="evidence" value="ECO:0007669"/>
    <property type="project" value="UniProtKB-SubCell"/>
</dbReference>
<evidence type="ECO:0000256" key="1">
    <source>
        <dbReference type="ARBA" id="ARBA00004370"/>
    </source>
</evidence>
<dbReference type="PANTHER" id="PTHR37042">
    <property type="entry name" value="OUTER MEMBRANE PROTEIN RV1973"/>
    <property type="match status" value="1"/>
</dbReference>
<keyword evidence="5" id="KW-1133">Transmembrane helix</keyword>
<proteinExistence type="predicted"/>
<evidence type="ECO:0000313" key="7">
    <source>
        <dbReference type="Proteomes" id="UP000515734"/>
    </source>
</evidence>
<evidence type="ECO:0000313" key="6">
    <source>
        <dbReference type="EMBL" id="BCI54262.1"/>
    </source>
</evidence>
<evidence type="ECO:0000256" key="5">
    <source>
        <dbReference type="SAM" id="Phobius"/>
    </source>
</evidence>
<feature type="transmembrane region" description="Helical" evidence="5">
    <location>
        <begin position="132"/>
        <end position="156"/>
    </location>
</feature>
<dbReference type="RefSeq" id="WP_232100342.1">
    <property type="nucleotide sequence ID" value="NZ_AP023287.1"/>
</dbReference>
<comment type="subcellular location">
    <subcellularLocation>
        <location evidence="1">Membrane</location>
    </subcellularLocation>
</comment>
<evidence type="ECO:0000256" key="4">
    <source>
        <dbReference type="SAM" id="MobiDB-lite"/>
    </source>
</evidence>
<dbReference type="PANTHER" id="PTHR37042:SF4">
    <property type="entry name" value="OUTER MEMBRANE PROTEIN RV1973"/>
    <property type="match status" value="1"/>
</dbReference>
<reference evidence="6 7" key="1">
    <citation type="submission" date="2020-07" db="EMBL/GenBank/DDBJ databases">
        <title>Complete genome sequence of Mycolicibacterium litorale like strain isolated from cardiac implantable electronic device infection.</title>
        <authorList>
            <person name="Fukano H."/>
            <person name="Miyama H."/>
            <person name="Hoshino Y."/>
        </authorList>
    </citation>
    <scope>NUCLEOTIDE SEQUENCE [LARGE SCALE GENOMIC DNA]</scope>
    <source>
        <strain evidence="6 7">NIIDNTM18</strain>
    </source>
</reference>
<gene>
    <name evidence="6" type="ORF">NIIDNTM18_35400</name>
</gene>
<evidence type="ECO:0000256" key="3">
    <source>
        <dbReference type="SAM" id="Coils"/>
    </source>
</evidence>
<dbReference type="EMBL" id="AP023287">
    <property type="protein sequence ID" value="BCI54262.1"/>
    <property type="molecule type" value="Genomic_DNA"/>
</dbReference>
<keyword evidence="5" id="KW-0812">Transmembrane</keyword>
<feature type="region of interest" description="Disordered" evidence="4">
    <location>
        <begin position="1"/>
        <end position="22"/>
    </location>
</feature>
<feature type="region of interest" description="Disordered" evidence="4">
    <location>
        <begin position="76"/>
        <end position="96"/>
    </location>
</feature>
<dbReference type="AlphaFoldDB" id="A0A6S6P821"/>
<accession>A0A6S6P821</accession>
<organism evidence="6 7">
    <name type="scientific">Mycolicibacterium litorale</name>
    <dbReference type="NCBI Taxonomy" id="758802"/>
    <lineage>
        <taxon>Bacteria</taxon>
        <taxon>Bacillati</taxon>
        <taxon>Actinomycetota</taxon>
        <taxon>Actinomycetes</taxon>
        <taxon>Mycobacteriales</taxon>
        <taxon>Mycobacteriaceae</taxon>
        <taxon>Mycolicibacterium</taxon>
    </lineage>
</organism>
<keyword evidence="3" id="KW-0175">Coiled coil</keyword>
<keyword evidence="2 5" id="KW-0472">Membrane</keyword>
<feature type="coiled-coil region" evidence="3">
    <location>
        <begin position="28"/>
        <end position="71"/>
    </location>
</feature>
<dbReference type="Proteomes" id="UP000515734">
    <property type="component" value="Chromosome"/>
</dbReference>
<sequence length="289" mass="31006">MAFRKRPSSVLDGDRVDDPTADADLAAIDDVLARAEEAEAEAAEAEAVASAARARARALRLRREAQAAVAEKARVEAPEATPVTTESVDSATVDDAETVETVETVDDNAGEQGQSDAAPVRRRIPRPRRVRWRALGVGFAAVATIALLALSALMVVHHRQAQAEQQRAAEFAAAARQGVVTLMSLNFSTAKDDVQRIIDNAAGQFKEDFEASAQDFTTVAERSKVITEANVNATAVQSMTDDSAVVLVAATSRITNETGAKQDPRTWRLIVDVVRDGDRIKMSKVEFAP</sequence>
<evidence type="ECO:0000256" key="2">
    <source>
        <dbReference type="ARBA" id="ARBA00023136"/>
    </source>
</evidence>
<protein>
    <submittedName>
        <fullName evidence="6">Membrane protein</fullName>
    </submittedName>
</protein>
<name>A0A6S6P821_9MYCO</name>